<dbReference type="EMBL" id="CP009961">
    <property type="protein sequence ID" value="AKG38867.1"/>
    <property type="molecule type" value="Genomic_DNA"/>
</dbReference>
<keyword evidence="3" id="KW-1185">Reference proteome</keyword>
<evidence type="ECO:0000313" key="2">
    <source>
        <dbReference type="EMBL" id="AKG38867.1"/>
    </source>
</evidence>
<dbReference type="PATRIC" id="fig|1550241.5.peg.1212"/>
<dbReference type="HOGENOM" id="CLU_124258_0_0_2"/>
<reference evidence="2 3" key="1">
    <citation type="journal article" date="2015" name="Stand. Genomic Sci.">
        <title>Complete genome sequence of and proposal of Thermofilum uzonense sp. nov. a novel hyperthermophilic crenarchaeon and emended description of the genus Thermofilum.</title>
        <authorList>
            <person name="Toshchakov S.V."/>
            <person name="Korzhenkov A.A."/>
            <person name="Samarov N.I."/>
            <person name="Mazunin I.O."/>
            <person name="Mozhey O.I."/>
            <person name="Shmyr I.S."/>
            <person name="Derbikova K.S."/>
            <person name="Taranov E.A."/>
            <person name="Dominova I.N."/>
            <person name="Bonch-Osmolovskaya E.A."/>
            <person name="Patrushev M.V."/>
            <person name="Podosokorskaya O.A."/>
            <person name="Kublanov I.V."/>
        </authorList>
    </citation>
    <scope>NUCLEOTIDE SEQUENCE [LARGE SCALE GENOMIC DNA]</scope>
    <source>
        <strain evidence="2 3">1807-2</strain>
    </source>
</reference>
<feature type="coiled-coil region" evidence="1">
    <location>
        <begin position="7"/>
        <end position="41"/>
    </location>
</feature>
<dbReference type="KEGG" id="thf:MA03_05795"/>
<name>A0A0F7FI58_9CREN</name>
<organism evidence="2 3">
    <name type="scientific">Infirmifilum uzonense</name>
    <dbReference type="NCBI Taxonomy" id="1550241"/>
    <lineage>
        <taxon>Archaea</taxon>
        <taxon>Thermoproteota</taxon>
        <taxon>Thermoprotei</taxon>
        <taxon>Thermofilales</taxon>
        <taxon>Thermofilaceae</taxon>
        <taxon>Infirmifilum</taxon>
    </lineage>
</organism>
<sequence>MILGEDTKKLAEIKEFLERRLEELRHEEQLIEEMLNLVNQALSSASFIRASELVSRPQPAVEQQRQSPPVQKGEAIEESVITATPTGEHLARILVYPNIIEILFEKEFQSSTPPFESFFLRKVLEGFKRKAEDSVAKGEKAPDEIFDYEIIQDKGVLKKIIIRNYGDKKVINEIKSTLRWTLNKMLSRSSSE</sequence>
<evidence type="ECO:0000313" key="3">
    <source>
        <dbReference type="Proteomes" id="UP000067434"/>
    </source>
</evidence>
<accession>A0A0F7FI58</accession>
<evidence type="ECO:0000256" key="1">
    <source>
        <dbReference type="SAM" id="Coils"/>
    </source>
</evidence>
<keyword evidence="1" id="KW-0175">Coiled coil</keyword>
<protein>
    <submittedName>
        <fullName evidence="2">Uncharacterized protein</fullName>
    </submittedName>
</protein>
<dbReference type="Proteomes" id="UP000067434">
    <property type="component" value="Chromosome"/>
</dbReference>
<dbReference type="AlphaFoldDB" id="A0A0F7FI58"/>
<gene>
    <name evidence="2" type="ORF">MA03_05795</name>
</gene>
<proteinExistence type="predicted"/>